<dbReference type="PANTHER" id="PTHR10906">
    <property type="entry name" value="SECY/SEC61-ALPHA FAMILY MEMBER"/>
    <property type="match status" value="1"/>
</dbReference>
<proteinExistence type="inferred from homology"/>
<dbReference type="PROSITE" id="PS00756">
    <property type="entry name" value="SECY_2"/>
    <property type="match status" value="1"/>
</dbReference>
<feature type="transmembrane region" description="Helical" evidence="13">
    <location>
        <begin position="377"/>
        <end position="399"/>
    </location>
</feature>
<feature type="transmembrane region" description="Helical" evidence="13">
    <location>
        <begin position="165"/>
        <end position="183"/>
    </location>
</feature>
<dbReference type="AlphaFoldDB" id="A0AA35RIP4"/>
<comment type="similarity">
    <text evidence="2 12">Belongs to the SecY/SEC61-alpha family.</text>
</comment>
<feature type="transmembrane region" description="Helical" evidence="13">
    <location>
        <begin position="280"/>
        <end position="300"/>
    </location>
</feature>
<dbReference type="HAMAP" id="MF_01465">
    <property type="entry name" value="SecY"/>
    <property type="match status" value="1"/>
</dbReference>
<feature type="transmembrane region" description="Helical" evidence="13">
    <location>
        <begin position="405"/>
        <end position="426"/>
    </location>
</feature>
<keyword evidence="4 11" id="KW-0812">Transmembrane</keyword>
<name>A0AA35RIP4_GEOBA</name>
<evidence type="ECO:0000256" key="4">
    <source>
        <dbReference type="ARBA" id="ARBA00022692"/>
    </source>
</evidence>
<dbReference type="Gene3D" id="1.10.3370.10">
    <property type="entry name" value="SecY subunit domain"/>
    <property type="match status" value="1"/>
</dbReference>
<evidence type="ECO:0000256" key="11">
    <source>
        <dbReference type="RuleBase" id="RU003484"/>
    </source>
</evidence>
<evidence type="ECO:0000256" key="9">
    <source>
        <dbReference type="ARBA" id="ARBA00039733"/>
    </source>
</evidence>
<protein>
    <recommendedName>
        <fullName evidence="9">Protein translocase subunit SecY</fullName>
    </recommendedName>
</protein>
<feature type="transmembrane region" description="Helical" evidence="13">
    <location>
        <begin position="126"/>
        <end position="145"/>
    </location>
</feature>
<dbReference type="PIRSF" id="PIRSF004557">
    <property type="entry name" value="SecY"/>
    <property type="match status" value="1"/>
</dbReference>
<evidence type="ECO:0000256" key="5">
    <source>
        <dbReference type="ARBA" id="ARBA00022927"/>
    </source>
</evidence>
<evidence type="ECO:0000256" key="2">
    <source>
        <dbReference type="ARBA" id="ARBA00005751"/>
    </source>
</evidence>
<evidence type="ECO:0000256" key="8">
    <source>
        <dbReference type="ARBA" id="ARBA00023136"/>
    </source>
</evidence>
<comment type="caution">
    <text evidence="14">The sequence shown here is derived from an EMBL/GenBank/DDBJ whole genome shotgun (WGS) entry which is preliminary data.</text>
</comment>
<feature type="transmembrane region" description="Helical" evidence="13">
    <location>
        <begin position="324"/>
        <end position="345"/>
    </location>
</feature>
<dbReference type="SUPFAM" id="SSF103491">
    <property type="entry name" value="Preprotein translocase SecY subunit"/>
    <property type="match status" value="1"/>
</dbReference>
<dbReference type="EMBL" id="CASHTH010001131">
    <property type="protein sequence ID" value="CAI8011854.1"/>
    <property type="molecule type" value="Genomic_DNA"/>
</dbReference>
<evidence type="ECO:0000313" key="15">
    <source>
        <dbReference type="Proteomes" id="UP001174909"/>
    </source>
</evidence>
<dbReference type="PROSITE" id="PS00755">
    <property type="entry name" value="SECY_1"/>
    <property type="match status" value="1"/>
</dbReference>
<keyword evidence="8 13" id="KW-0472">Membrane</keyword>
<evidence type="ECO:0000313" key="14">
    <source>
        <dbReference type="EMBL" id="CAI8011854.1"/>
    </source>
</evidence>
<evidence type="ECO:0000256" key="10">
    <source>
        <dbReference type="ARBA" id="ARBA00055151"/>
    </source>
</evidence>
<organism evidence="14 15">
    <name type="scientific">Geodia barretti</name>
    <name type="common">Barrett's horny sponge</name>
    <dbReference type="NCBI Taxonomy" id="519541"/>
    <lineage>
        <taxon>Eukaryota</taxon>
        <taxon>Metazoa</taxon>
        <taxon>Porifera</taxon>
        <taxon>Demospongiae</taxon>
        <taxon>Heteroscleromorpha</taxon>
        <taxon>Tetractinellida</taxon>
        <taxon>Astrophorina</taxon>
        <taxon>Geodiidae</taxon>
        <taxon>Geodia</taxon>
    </lineage>
</organism>
<keyword evidence="5 11" id="KW-0653">Protein transport</keyword>
<dbReference type="Proteomes" id="UP001174909">
    <property type="component" value="Unassembled WGS sequence"/>
</dbReference>
<comment type="function">
    <text evidence="10">The central subunit of the protein translocation channel SecYE. Consists of two halves formed by TMs 1-5 and 6-10. These two domains form a lateral gate at the front which open onto the bilayer between TMs 2 and 7, and are clamped together by SecE at the back. The channel is closed by both a pore ring composed of hydrophobic SecY resides and a short helix (helix 2A) on the extracellular side of the membrane which forms a plug.</text>
</comment>
<dbReference type="GO" id="GO:0015031">
    <property type="term" value="P:protein transport"/>
    <property type="evidence" value="ECO:0007669"/>
    <property type="project" value="UniProtKB-KW"/>
</dbReference>
<feature type="transmembrane region" description="Helical" evidence="13">
    <location>
        <begin position="221"/>
        <end position="241"/>
    </location>
</feature>
<sequence length="443" mass="47921">MIQTEAQAGGRWPRLVQAAIDAFSLPDLRTKILFTLAMLALYRLVAHIPIPGLDLAALQQLFEGNPLLGFLDLFSGGALSRMSIVALGVFPYITASIIMQLLTPVIPQLQNLSREGEAGRVKMNRITHWGTVPIAIAQAFAQMVLLQQAGVLANVGFAGDSLLPTMAAVLSLTAGTMFLVWLGELITERGIGNGISLIIFAGIVVGFPGLLATSFLDRDNIIGVFFFALIGLLIIALIVVFNEAHRRIPVQYGRSIFRGGQMYRQSGSTYIPLRINSAGMIPLIFAFSIVILPGTVAQYLSSAGGFVGNIADNLQVALSPSGPIYWVLAFVLVVAFTFFYTLVVFQQQSIAENLQRNGGFVLGIRPGRPTQDYLNRVIIRLTMGGALFLGFIAIVPYIASLVTNVEAIALSSTSLLIMVGVGLDTLRQLEAQLMMRNYEGFLR</sequence>
<dbReference type="InterPro" id="IPR002208">
    <property type="entry name" value="SecY/SEC61-alpha"/>
</dbReference>
<reference evidence="14" key="1">
    <citation type="submission" date="2023-03" db="EMBL/GenBank/DDBJ databases">
        <authorList>
            <person name="Steffen K."/>
            <person name="Cardenas P."/>
        </authorList>
    </citation>
    <scope>NUCLEOTIDE SEQUENCE</scope>
</reference>
<accession>A0AA35RIP4</accession>
<dbReference type="Pfam" id="PF00344">
    <property type="entry name" value="SecY"/>
    <property type="match status" value="1"/>
</dbReference>
<comment type="subcellular location">
    <subcellularLocation>
        <location evidence="1 11">Membrane</location>
        <topology evidence="1 11">Multi-pass membrane protein</topology>
    </subcellularLocation>
</comment>
<evidence type="ECO:0000256" key="1">
    <source>
        <dbReference type="ARBA" id="ARBA00004141"/>
    </source>
</evidence>
<evidence type="ECO:0000256" key="3">
    <source>
        <dbReference type="ARBA" id="ARBA00022448"/>
    </source>
</evidence>
<dbReference type="InterPro" id="IPR026593">
    <property type="entry name" value="SecY"/>
</dbReference>
<keyword evidence="15" id="KW-1185">Reference proteome</keyword>
<feature type="transmembrane region" description="Helical" evidence="13">
    <location>
        <begin position="32"/>
        <end position="50"/>
    </location>
</feature>
<gene>
    <name evidence="14" type="ORF">GBAR_LOCUS7609</name>
</gene>
<dbReference type="GO" id="GO:0016020">
    <property type="term" value="C:membrane"/>
    <property type="evidence" value="ECO:0007669"/>
    <property type="project" value="UniProtKB-SubCell"/>
</dbReference>
<keyword evidence="7 11" id="KW-0811">Translocation</keyword>
<evidence type="ECO:0000256" key="12">
    <source>
        <dbReference type="RuleBase" id="RU004349"/>
    </source>
</evidence>
<dbReference type="InterPro" id="IPR023201">
    <property type="entry name" value="SecY_dom_sf"/>
</dbReference>
<dbReference type="InterPro" id="IPR030659">
    <property type="entry name" value="SecY_CS"/>
</dbReference>
<dbReference type="PRINTS" id="PR00303">
    <property type="entry name" value="SECYTRNLCASE"/>
</dbReference>
<evidence type="ECO:0000256" key="6">
    <source>
        <dbReference type="ARBA" id="ARBA00022989"/>
    </source>
</evidence>
<evidence type="ECO:0000256" key="7">
    <source>
        <dbReference type="ARBA" id="ARBA00023010"/>
    </source>
</evidence>
<keyword evidence="3 11" id="KW-0813">Transport</keyword>
<dbReference type="FunFam" id="1.10.3370.10:FF:000001">
    <property type="entry name" value="Preprotein translocase subunit SecY"/>
    <property type="match status" value="1"/>
</dbReference>
<dbReference type="NCBIfam" id="TIGR00967">
    <property type="entry name" value="3a0501s007"/>
    <property type="match status" value="1"/>
</dbReference>
<feature type="transmembrane region" description="Helical" evidence="13">
    <location>
        <begin position="195"/>
        <end position="215"/>
    </location>
</feature>
<feature type="transmembrane region" description="Helical" evidence="13">
    <location>
        <begin position="84"/>
        <end position="106"/>
    </location>
</feature>
<evidence type="ECO:0000256" key="13">
    <source>
        <dbReference type="SAM" id="Phobius"/>
    </source>
</evidence>
<keyword evidence="6 13" id="KW-1133">Transmembrane helix</keyword>